<evidence type="ECO:0000256" key="7">
    <source>
        <dbReference type="RuleBase" id="RU371123"/>
    </source>
</evidence>
<evidence type="ECO:0000256" key="2">
    <source>
        <dbReference type="ARBA" id="ARBA00022630"/>
    </source>
</evidence>
<keyword evidence="7" id="KW-0812">Transmembrane</keyword>
<comment type="catalytic activity">
    <reaction evidence="6 7">
        <text>2 R'C(R)SH + O2 = R'C(R)S-S(R)CR' + H2O2</text>
        <dbReference type="Rhea" id="RHEA:17357"/>
        <dbReference type="ChEBI" id="CHEBI:15379"/>
        <dbReference type="ChEBI" id="CHEBI:16240"/>
        <dbReference type="ChEBI" id="CHEBI:16520"/>
        <dbReference type="ChEBI" id="CHEBI:17412"/>
        <dbReference type="EC" id="1.8.3.2"/>
    </reaction>
</comment>
<keyword evidence="4 7" id="KW-0560">Oxidoreductase</keyword>
<keyword evidence="5" id="KW-1015">Disulfide bond</keyword>
<protein>
    <recommendedName>
        <fullName evidence="7">Sulfhydryl oxidase</fullName>
        <ecNumber evidence="7">1.8.3.2</ecNumber>
    </recommendedName>
</protein>
<feature type="transmembrane region" description="Helical" evidence="7">
    <location>
        <begin position="138"/>
        <end position="157"/>
    </location>
</feature>
<dbReference type="PROSITE" id="PS51324">
    <property type="entry name" value="ERV_ALR"/>
    <property type="match status" value="1"/>
</dbReference>
<dbReference type="InterPro" id="IPR036774">
    <property type="entry name" value="ERV/ALR_sulphydryl_oxid_sf"/>
</dbReference>
<gene>
    <name evidence="9" type="ORF">Barrevirus21_6</name>
</gene>
<dbReference type="EC" id="1.8.3.2" evidence="7"/>
<dbReference type="GO" id="GO:0016971">
    <property type="term" value="F:flavin-dependent sulfhydryl oxidase activity"/>
    <property type="evidence" value="ECO:0007669"/>
    <property type="project" value="InterPro"/>
</dbReference>
<evidence type="ECO:0000259" key="8">
    <source>
        <dbReference type="PROSITE" id="PS51324"/>
    </source>
</evidence>
<evidence type="ECO:0000256" key="3">
    <source>
        <dbReference type="ARBA" id="ARBA00022827"/>
    </source>
</evidence>
<evidence type="ECO:0000256" key="6">
    <source>
        <dbReference type="ARBA" id="ARBA00048864"/>
    </source>
</evidence>
<dbReference type="GO" id="GO:0050660">
    <property type="term" value="F:flavin adenine dinucleotide binding"/>
    <property type="evidence" value="ECO:0007669"/>
    <property type="project" value="TreeGrafter"/>
</dbReference>
<keyword evidence="3 7" id="KW-0274">FAD</keyword>
<dbReference type="PANTHER" id="PTHR12645:SF0">
    <property type="entry name" value="FAD-LINKED SULFHYDRYL OXIDASE ALR"/>
    <property type="match status" value="1"/>
</dbReference>
<accession>A0A3G4ZSE5</accession>
<evidence type="ECO:0000313" key="9">
    <source>
        <dbReference type="EMBL" id="AYV77234.1"/>
    </source>
</evidence>
<sequence length="162" mass="19036">MRPDVWGPGAWLLLHSITLDYPEKPTNQDKQNMINFINAFAQVIPCEKCRNNFKKHLLTLPLTDKVLETREHLVNWLIDIHNLVNESRGVKKLTYKEALESLLKKYQSNETCSLQPTHHVKVEGEHIEHMTTNNKSNYMYLLLVLILILIIVFIYFYSNWSS</sequence>
<dbReference type="Pfam" id="PF04777">
    <property type="entry name" value="Evr1_Alr"/>
    <property type="match status" value="1"/>
</dbReference>
<organism evidence="9">
    <name type="scientific">Barrevirus sp</name>
    <dbReference type="NCBI Taxonomy" id="2487763"/>
    <lineage>
        <taxon>Viruses</taxon>
        <taxon>Varidnaviria</taxon>
        <taxon>Bamfordvirae</taxon>
        <taxon>Nucleocytoviricota</taxon>
        <taxon>Megaviricetes</taxon>
        <taxon>Imitervirales</taxon>
        <taxon>Mimiviridae</taxon>
        <taxon>Klosneuvirinae</taxon>
    </lineage>
</organism>
<keyword evidence="7" id="KW-0472">Membrane</keyword>
<evidence type="ECO:0000256" key="1">
    <source>
        <dbReference type="ARBA" id="ARBA00001974"/>
    </source>
</evidence>
<evidence type="ECO:0000256" key="4">
    <source>
        <dbReference type="ARBA" id="ARBA00023002"/>
    </source>
</evidence>
<comment type="cofactor">
    <cofactor evidence="1 7">
        <name>FAD</name>
        <dbReference type="ChEBI" id="CHEBI:57692"/>
    </cofactor>
</comment>
<dbReference type="PANTHER" id="PTHR12645">
    <property type="entry name" value="ALR/ERV"/>
    <property type="match status" value="1"/>
</dbReference>
<proteinExistence type="predicted"/>
<reference evidence="9" key="1">
    <citation type="submission" date="2018-10" db="EMBL/GenBank/DDBJ databases">
        <title>Hidden diversity of soil giant viruses.</title>
        <authorList>
            <person name="Schulz F."/>
            <person name="Alteio L."/>
            <person name="Goudeau D."/>
            <person name="Ryan E.M."/>
            <person name="Malmstrom R.R."/>
            <person name="Blanchard J."/>
            <person name="Woyke T."/>
        </authorList>
    </citation>
    <scope>NUCLEOTIDE SEQUENCE</scope>
    <source>
        <strain evidence="9">BAV1</strain>
    </source>
</reference>
<dbReference type="Gene3D" id="1.20.120.310">
    <property type="entry name" value="ERV/ALR sulfhydryl oxidase domain"/>
    <property type="match status" value="1"/>
</dbReference>
<name>A0A3G4ZSE5_9VIRU</name>
<dbReference type="SUPFAM" id="SSF69000">
    <property type="entry name" value="FAD-dependent thiol oxidase"/>
    <property type="match status" value="1"/>
</dbReference>
<feature type="domain" description="ERV/ALR sulfhydryl oxidase" evidence="8">
    <location>
        <begin position="1"/>
        <end position="106"/>
    </location>
</feature>
<dbReference type="InterPro" id="IPR017905">
    <property type="entry name" value="ERV/ALR_sulphydryl_oxidase"/>
</dbReference>
<dbReference type="EMBL" id="MK072018">
    <property type="protein sequence ID" value="AYV77234.1"/>
    <property type="molecule type" value="Genomic_DNA"/>
</dbReference>
<keyword evidence="2 7" id="KW-0285">Flavoprotein</keyword>
<dbReference type="InterPro" id="IPR039799">
    <property type="entry name" value="ALR/ERV"/>
</dbReference>
<keyword evidence="7" id="KW-1133">Transmembrane helix</keyword>
<evidence type="ECO:0000256" key="5">
    <source>
        <dbReference type="ARBA" id="ARBA00023157"/>
    </source>
</evidence>